<dbReference type="EMBL" id="BARW01008884">
    <property type="protein sequence ID" value="GAI73921.1"/>
    <property type="molecule type" value="Genomic_DNA"/>
</dbReference>
<evidence type="ECO:0000313" key="8">
    <source>
        <dbReference type="EMBL" id="GAI73921.1"/>
    </source>
</evidence>
<dbReference type="Pfam" id="PF08442">
    <property type="entry name" value="ATP-grasp_2"/>
    <property type="match status" value="1"/>
</dbReference>
<evidence type="ECO:0000256" key="3">
    <source>
        <dbReference type="ARBA" id="ARBA00022723"/>
    </source>
</evidence>
<name>X1S439_9ZZZZ</name>
<gene>
    <name evidence="8" type="ORF">S12H4_18059</name>
</gene>
<evidence type="ECO:0000256" key="2">
    <source>
        <dbReference type="ARBA" id="ARBA00022598"/>
    </source>
</evidence>
<dbReference type="PANTHER" id="PTHR11815">
    <property type="entry name" value="SUCCINYL-COA SYNTHETASE BETA CHAIN"/>
    <property type="match status" value="1"/>
</dbReference>
<feature type="non-terminal residue" evidence="8">
    <location>
        <position position="333"/>
    </location>
</feature>
<dbReference type="Gene3D" id="3.30.1120.10">
    <property type="match status" value="1"/>
</dbReference>
<dbReference type="SUPFAM" id="SSF56059">
    <property type="entry name" value="Glutathione synthetase ATP-binding domain-like"/>
    <property type="match status" value="1"/>
</dbReference>
<keyword evidence="2" id="KW-0436">Ligase</keyword>
<protein>
    <recommendedName>
        <fullName evidence="9">Sulfatase N-terminal domain-containing protein</fullName>
    </recommendedName>
</protein>
<dbReference type="Gene3D" id="3.30.470.20">
    <property type="entry name" value="ATP-grasp fold, B domain"/>
    <property type="match status" value="1"/>
</dbReference>
<comment type="caution">
    <text evidence="8">The sequence shown here is derived from an EMBL/GenBank/DDBJ whole genome shotgun (WGS) entry which is preliminary data.</text>
</comment>
<dbReference type="AlphaFoldDB" id="X1S439"/>
<dbReference type="GO" id="GO:0000166">
    <property type="term" value="F:nucleotide binding"/>
    <property type="evidence" value="ECO:0007669"/>
    <property type="project" value="UniProtKB-KW"/>
</dbReference>
<evidence type="ECO:0000259" key="6">
    <source>
        <dbReference type="Pfam" id="PF08442"/>
    </source>
</evidence>
<dbReference type="InterPro" id="IPR032506">
    <property type="entry name" value="SGSH_C"/>
</dbReference>
<reference evidence="8" key="1">
    <citation type="journal article" date="2014" name="Front. Microbiol.">
        <title>High frequency of phylogenetically diverse reductive dehalogenase-homologous genes in deep subseafloor sedimentary metagenomes.</title>
        <authorList>
            <person name="Kawai M."/>
            <person name="Futagami T."/>
            <person name="Toyoda A."/>
            <person name="Takaki Y."/>
            <person name="Nishi S."/>
            <person name="Hori S."/>
            <person name="Arai W."/>
            <person name="Tsubouchi T."/>
            <person name="Morono Y."/>
            <person name="Uchiyama I."/>
            <person name="Ito T."/>
            <person name="Fujiyama A."/>
            <person name="Inagaki F."/>
            <person name="Takami H."/>
        </authorList>
    </citation>
    <scope>NUCLEOTIDE SEQUENCE</scope>
    <source>
        <strain evidence="8">Expedition CK06-06</strain>
    </source>
</reference>
<sequence length="333" mass="37455">LEDEGFFENTIVILTADHGEEFWEHNAFGHGHCLYPEVIRIPLMIYLPPSLGCVSGRLDEYVSLVDIAPTILDYLGLPEDKGMGGRSISKLIESCGSDTYDDGGVSDYTVFSEFIQNRFVVEELDIEKKGIYEGNYHLIYDFNSGEKELYALDSDPGEFLDISADDEDTTDRLYSELMEWYETNLQIVEELAPQREMEIEEVARQTPERIKKLSIDPFSGIFDFQARELASFLTDDFQLAGRIANFIKNLYRSFTACDASLAEINPLVVTKDGQVIALDAKINLDDNGLYRHQDYEQLRDKSEEGPSAADARQMGLSYIPLEGNIACVVNGAG</sequence>
<evidence type="ECO:0008006" key="9">
    <source>
        <dbReference type="Google" id="ProtNLM"/>
    </source>
</evidence>
<feature type="non-terminal residue" evidence="8">
    <location>
        <position position="1"/>
    </location>
</feature>
<keyword evidence="5" id="KW-0460">Magnesium</keyword>
<organism evidence="8">
    <name type="scientific">marine sediment metagenome</name>
    <dbReference type="NCBI Taxonomy" id="412755"/>
    <lineage>
        <taxon>unclassified sequences</taxon>
        <taxon>metagenomes</taxon>
        <taxon>ecological metagenomes</taxon>
    </lineage>
</organism>
<dbReference type="GO" id="GO:0042709">
    <property type="term" value="C:succinate-CoA ligase complex"/>
    <property type="evidence" value="ECO:0007669"/>
    <property type="project" value="TreeGrafter"/>
</dbReference>
<feature type="domain" description="ATP-grasp fold succinyl-CoA synthetase-type" evidence="6">
    <location>
        <begin position="196"/>
        <end position="269"/>
    </location>
</feature>
<dbReference type="GO" id="GO:0006099">
    <property type="term" value="P:tricarboxylic acid cycle"/>
    <property type="evidence" value="ECO:0007669"/>
    <property type="project" value="TreeGrafter"/>
</dbReference>
<feature type="domain" description="N-sulphoglucosamine sulphohydrolase C-terminal" evidence="7">
    <location>
        <begin position="32"/>
        <end position="168"/>
    </location>
</feature>
<dbReference type="Pfam" id="PF16347">
    <property type="entry name" value="SGSH_C"/>
    <property type="match status" value="1"/>
</dbReference>
<dbReference type="GO" id="GO:0006104">
    <property type="term" value="P:succinyl-CoA metabolic process"/>
    <property type="evidence" value="ECO:0007669"/>
    <property type="project" value="TreeGrafter"/>
</dbReference>
<proteinExistence type="predicted"/>
<keyword evidence="3" id="KW-0479">Metal-binding</keyword>
<evidence type="ECO:0000256" key="4">
    <source>
        <dbReference type="ARBA" id="ARBA00022741"/>
    </source>
</evidence>
<dbReference type="FunFam" id="3.30.470.20:FF:000002">
    <property type="entry name" value="Succinate--CoA ligase [ADP-forming] subunit beta"/>
    <property type="match status" value="1"/>
</dbReference>
<dbReference type="Gene3D" id="3.40.720.10">
    <property type="entry name" value="Alkaline Phosphatase, subunit A"/>
    <property type="match status" value="1"/>
</dbReference>
<dbReference type="InterPro" id="IPR017850">
    <property type="entry name" value="Alkaline_phosphatase_core_sf"/>
</dbReference>
<evidence type="ECO:0000259" key="7">
    <source>
        <dbReference type="Pfam" id="PF16347"/>
    </source>
</evidence>
<evidence type="ECO:0000256" key="5">
    <source>
        <dbReference type="ARBA" id="ARBA00022842"/>
    </source>
</evidence>
<comment type="cofactor">
    <cofactor evidence="1">
        <name>Mg(2+)</name>
        <dbReference type="ChEBI" id="CHEBI:18420"/>
    </cofactor>
</comment>
<dbReference type="InterPro" id="IPR013650">
    <property type="entry name" value="ATP-grasp_succ-CoA_synth-type"/>
</dbReference>
<keyword evidence="4" id="KW-0547">Nucleotide-binding</keyword>
<dbReference type="GO" id="GO:0005829">
    <property type="term" value="C:cytosol"/>
    <property type="evidence" value="ECO:0007669"/>
    <property type="project" value="TreeGrafter"/>
</dbReference>
<dbReference type="GO" id="GO:0046872">
    <property type="term" value="F:metal ion binding"/>
    <property type="evidence" value="ECO:0007669"/>
    <property type="project" value="UniProtKB-KW"/>
</dbReference>
<dbReference type="PANTHER" id="PTHR11815:SF10">
    <property type="entry name" value="SUCCINATE--COA LIGASE [GDP-FORMING] SUBUNIT BETA, MITOCHONDRIAL"/>
    <property type="match status" value="1"/>
</dbReference>
<accession>X1S439</accession>
<dbReference type="SUPFAM" id="SSF53649">
    <property type="entry name" value="Alkaline phosphatase-like"/>
    <property type="match status" value="1"/>
</dbReference>
<dbReference type="GO" id="GO:0004775">
    <property type="term" value="F:succinate-CoA ligase (ADP-forming) activity"/>
    <property type="evidence" value="ECO:0007669"/>
    <property type="project" value="TreeGrafter"/>
</dbReference>
<evidence type="ECO:0000256" key="1">
    <source>
        <dbReference type="ARBA" id="ARBA00001946"/>
    </source>
</evidence>